<comment type="caution">
    <text evidence="2">The sequence shown here is derived from an EMBL/GenBank/DDBJ whole genome shotgun (WGS) entry which is preliminary data.</text>
</comment>
<organism evidence="2 3">
    <name type="scientific">Lupinus albus</name>
    <name type="common">White lupine</name>
    <name type="synonym">Lupinus termis</name>
    <dbReference type="NCBI Taxonomy" id="3870"/>
    <lineage>
        <taxon>Eukaryota</taxon>
        <taxon>Viridiplantae</taxon>
        <taxon>Streptophyta</taxon>
        <taxon>Embryophyta</taxon>
        <taxon>Tracheophyta</taxon>
        <taxon>Spermatophyta</taxon>
        <taxon>Magnoliopsida</taxon>
        <taxon>eudicotyledons</taxon>
        <taxon>Gunneridae</taxon>
        <taxon>Pentapetalae</taxon>
        <taxon>rosids</taxon>
        <taxon>fabids</taxon>
        <taxon>Fabales</taxon>
        <taxon>Fabaceae</taxon>
        <taxon>Papilionoideae</taxon>
        <taxon>50 kb inversion clade</taxon>
        <taxon>genistoids sensu lato</taxon>
        <taxon>core genistoids</taxon>
        <taxon>Genisteae</taxon>
        <taxon>Lupinus</taxon>
    </lineage>
</organism>
<evidence type="ECO:0000313" key="3">
    <source>
        <dbReference type="Proteomes" id="UP000447434"/>
    </source>
</evidence>
<dbReference type="Gene3D" id="2.60.40.1970">
    <property type="entry name" value="YEATS domain"/>
    <property type="match status" value="1"/>
</dbReference>
<gene>
    <name evidence="2" type="ORF">Lalb_Chr15g0082151</name>
</gene>
<reference evidence="3" key="1">
    <citation type="journal article" date="2020" name="Nat. Commun.">
        <title>Genome sequence of the cluster root forming white lupin.</title>
        <authorList>
            <person name="Hufnagel B."/>
            <person name="Marques A."/>
            <person name="Soriano A."/>
            <person name="Marques L."/>
            <person name="Divol F."/>
            <person name="Doumas P."/>
            <person name="Sallet E."/>
            <person name="Mancinotti D."/>
            <person name="Carrere S."/>
            <person name="Marande W."/>
            <person name="Arribat S."/>
            <person name="Keller J."/>
            <person name="Huneau C."/>
            <person name="Blein T."/>
            <person name="Aime D."/>
            <person name="Laguerre M."/>
            <person name="Taylor J."/>
            <person name="Schubert V."/>
            <person name="Nelson M."/>
            <person name="Geu-Flores F."/>
            <person name="Crespi M."/>
            <person name="Gallardo-Guerrero K."/>
            <person name="Delaux P.-M."/>
            <person name="Salse J."/>
            <person name="Berges H."/>
            <person name="Guyot R."/>
            <person name="Gouzy J."/>
            <person name="Peret B."/>
        </authorList>
    </citation>
    <scope>NUCLEOTIDE SEQUENCE [LARGE SCALE GENOMIC DNA]</scope>
    <source>
        <strain evidence="3">cv. Amiga</strain>
    </source>
</reference>
<proteinExistence type="predicted"/>
<feature type="region of interest" description="Disordered" evidence="1">
    <location>
        <begin position="168"/>
        <end position="203"/>
    </location>
</feature>
<sequence length="203" mass="22817">MIEHYGVIRSTGRTHLLGLRLGYKKYVNWTLQVASAHGQKAVLPFIKSVEVSFLDKEDYKEAILDSQPFRLKRRTQHNKAFEMVLKLNFGDGCSCSSLEFDVPVDFTASTDCFNFDKDVIFEKLRDKAILESKSGQNAVIERTTVSTRRCDVTAYAIVTNVVQYSKTKSDPLSNGDIKKRKASVSGTGSSRKCSKRSKSKSRS</sequence>
<dbReference type="AlphaFoldDB" id="A0A6A4P6U1"/>
<evidence type="ECO:0000256" key="1">
    <source>
        <dbReference type="SAM" id="MobiDB-lite"/>
    </source>
</evidence>
<keyword evidence="3" id="KW-1185">Reference proteome</keyword>
<evidence type="ECO:0000313" key="2">
    <source>
        <dbReference type="EMBL" id="KAE9598545.1"/>
    </source>
</evidence>
<protein>
    <submittedName>
        <fullName evidence="2">Uncharacterized protein</fullName>
    </submittedName>
</protein>
<dbReference type="InterPro" id="IPR038704">
    <property type="entry name" value="YEAST_sf"/>
</dbReference>
<name>A0A6A4P6U1_LUPAL</name>
<accession>A0A6A4P6U1</accession>
<feature type="compositionally biased region" description="Basic residues" evidence="1">
    <location>
        <begin position="192"/>
        <end position="203"/>
    </location>
</feature>
<dbReference type="OrthoDB" id="424302at2759"/>
<dbReference type="EMBL" id="WOCE01000015">
    <property type="protein sequence ID" value="KAE9598545.1"/>
    <property type="molecule type" value="Genomic_DNA"/>
</dbReference>
<dbReference type="Proteomes" id="UP000447434">
    <property type="component" value="Chromosome 15"/>
</dbReference>